<dbReference type="Gene3D" id="1.25.40.10">
    <property type="entry name" value="Tetratricopeptide repeat domain"/>
    <property type="match status" value="1"/>
</dbReference>
<accession>A0A9W6RVM5</accession>
<dbReference type="EMBL" id="BSTK01000001">
    <property type="protein sequence ID" value="GLY82654.1"/>
    <property type="molecule type" value="Genomic_DNA"/>
</dbReference>
<dbReference type="Gene3D" id="1.10.10.10">
    <property type="entry name" value="Winged helix-like DNA-binding domain superfamily/Winged helix DNA-binding domain"/>
    <property type="match status" value="1"/>
</dbReference>
<dbReference type="PROSITE" id="PS50043">
    <property type="entry name" value="HTH_LUXR_2"/>
    <property type="match status" value="1"/>
</dbReference>
<dbReference type="PRINTS" id="PR00038">
    <property type="entry name" value="HTHLUXR"/>
</dbReference>
<organism evidence="2 3">
    <name type="scientific">Actinoallomurus iriomotensis</name>
    <dbReference type="NCBI Taxonomy" id="478107"/>
    <lineage>
        <taxon>Bacteria</taxon>
        <taxon>Bacillati</taxon>
        <taxon>Actinomycetota</taxon>
        <taxon>Actinomycetes</taxon>
        <taxon>Streptosporangiales</taxon>
        <taxon>Thermomonosporaceae</taxon>
        <taxon>Actinoallomurus</taxon>
    </lineage>
</organism>
<sequence>MTGSAEPSWRGGYVPAELNRFVGRRELLASARAKLGDPRLRLLSLTGGGGTGKTRLAVHLAHAVRRSYADGVWWVDLASVTDTGMVGRAVLDALPVDDISSPDSGEVLTAALAGREALLILDNCEHLAAGVAPLVVRLLTRCPRLRILATSRFPLRCPGEHLLDVPPMSTPSDPDHAVAREYEAVRLFEERAAAVREGFTVGADNAADAGRLVRLLDGVPLAIELAAPLVRSMALPEIVSALSAFRLGLLTDGPHHPGHHRTLWHTFEWSHQLCSPEERLLWARLAVFAGGFTMEAAVAVAGDAGLPGDRIPALLRTLVTKSVVTADTDAAPTRYSMLATVREYGLERLRRAEPPLPDLRPDPSGDEVAARRRFSRYYGEQATRHGADWYGPDEGRYLWEAAQDLPNYRAILDRCADATTVGEAEAGARIASALTAVRLWFFAGTLGEGLRALLRTDEALRRTGGPSAARLTVLAKAGWMALCLGEDTTAAELLTACRSLAEPTASEPGGEAALANLGFLTAAAAMLTGTAPVEPPTFAAVGADLAAAGDGGTVPMADLLGAIQAAFAADRHEAIAVTEAHLADARARGARWTTSWAQWARALAELRHGEAETAAEMFRAVLRAHWDIGDRWGSLWCLEALGWTSAALGRHEAAAPLLGAASAMQRRMGVRIGRLKPWAAAHTACVERVRAALGAGYEAAERRGADMPIEHAIDMALGHRAANRADAPAPARSPAPVLSEKQRAVAELIADGRTDKQIASALFLSPRTVHSHVGAILRRLGFGSRTEIAKWVLEQRR</sequence>
<comment type="caution">
    <text evidence="2">The sequence shown here is derived from an EMBL/GenBank/DDBJ whole genome shotgun (WGS) entry which is preliminary data.</text>
</comment>
<dbReference type="Pfam" id="PF00196">
    <property type="entry name" value="GerE"/>
    <property type="match status" value="1"/>
</dbReference>
<dbReference type="RefSeq" id="WP_285566437.1">
    <property type="nucleotide sequence ID" value="NZ_BSTK01000001.1"/>
</dbReference>
<dbReference type="Proteomes" id="UP001165074">
    <property type="component" value="Unassembled WGS sequence"/>
</dbReference>
<dbReference type="GO" id="GO:0003677">
    <property type="term" value="F:DNA binding"/>
    <property type="evidence" value="ECO:0007669"/>
    <property type="project" value="InterPro"/>
</dbReference>
<dbReference type="InterPro" id="IPR036388">
    <property type="entry name" value="WH-like_DNA-bd_sf"/>
</dbReference>
<reference evidence="2" key="1">
    <citation type="submission" date="2023-03" db="EMBL/GenBank/DDBJ databases">
        <title>Actinoallomurus iriomotensis NBRC 103684.</title>
        <authorList>
            <person name="Ichikawa N."/>
            <person name="Sato H."/>
            <person name="Tonouchi N."/>
        </authorList>
    </citation>
    <scope>NUCLEOTIDE SEQUENCE</scope>
    <source>
        <strain evidence="2">NBRC 103684</strain>
    </source>
</reference>
<dbReference type="CDD" id="cd06170">
    <property type="entry name" value="LuxR_C_like"/>
    <property type="match status" value="1"/>
</dbReference>
<name>A0A9W6RVM5_9ACTN</name>
<dbReference type="SUPFAM" id="SSF48452">
    <property type="entry name" value="TPR-like"/>
    <property type="match status" value="1"/>
</dbReference>
<dbReference type="Gene3D" id="3.40.50.300">
    <property type="entry name" value="P-loop containing nucleotide triphosphate hydrolases"/>
    <property type="match status" value="1"/>
</dbReference>
<dbReference type="GO" id="GO:0006355">
    <property type="term" value="P:regulation of DNA-templated transcription"/>
    <property type="evidence" value="ECO:0007669"/>
    <property type="project" value="InterPro"/>
</dbReference>
<dbReference type="SMART" id="SM00421">
    <property type="entry name" value="HTH_LUXR"/>
    <property type="match status" value="1"/>
</dbReference>
<proteinExistence type="predicted"/>
<dbReference type="PANTHER" id="PTHR47691:SF3">
    <property type="entry name" value="HTH-TYPE TRANSCRIPTIONAL REGULATOR RV0890C-RELATED"/>
    <property type="match status" value="1"/>
</dbReference>
<feature type="domain" description="HTH luxR-type" evidence="1">
    <location>
        <begin position="731"/>
        <end position="796"/>
    </location>
</feature>
<gene>
    <name evidence="2" type="ORF">Airi02_005850</name>
</gene>
<dbReference type="InterPro" id="IPR058852">
    <property type="entry name" value="HTH_77"/>
</dbReference>
<dbReference type="InterPro" id="IPR000792">
    <property type="entry name" value="Tscrpt_reg_LuxR_C"/>
</dbReference>
<dbReference type="InterPro" id="IPR027417">
    <property type="entry name" value="P-loop_NTPase"/>
</dbReference>
<keyword evidence="3" id="KW-1185">Reference proteome</keyword>
<dbReference type="PANTHER" id="PTHR47691">
    <property type="entry name" value="REGULATOR-RELATED"/>
    <property type="match status" value="1"/>
</dbReference>
<dbReference type="AlphaFoldDB" id="A0A9W6RVM5"/>
<evidence type="ECO:0000259" key="1">
    <source>
        <dbReference type="PROSITE" id="PS50043"/>
    </source>
</evidence>
<dbReference type="SUPFAM" id="SSF46894">
    <property type="entry name" value="C-terminal effector domain of the bipartite response regulators"/>
    <property type="match status" value="1"/>
</dbReference>
<dbReference type="Pfam" id="PF25872">
    <property type="entry name" value="HTH_77"/>
    <property type="match status" value="1"/>
</dbReference>
<dbReference type="PRINTS" id="PR00364">
    <property type="entry name" value="DISEASERSIST"/>
</dbReference>
<protein>
    <submittedName>
        <fullName evidence="2">LuxR family transcriptional regulator</fullName>
    </submittedName>
</protein>
<dbReference type="InterPro" id="IPR016032">
    <property type="entry name" value="Sig_transdc_resp-reg_C-effctor"/>
</dbReference>
<dbReference type="InterPro" id="IPR011990">
    <property type="entry name" value="TPR-like_helical_dom_sf"/>
</dbReference>
<dbReference type="SUPFAM" id="SSF52540">
    <property type="entry name" value="P-loop containing nucleoside triphosphate hydrolases"/>
    <property type="match status" value="1"/>
</dbReference>
<evidence type="ECO:0000313" key="2">
    <source>
        <dbReference type="EMBL" id="GLY82654.1"/>
    </source>
</evidence>
<evidence type="ECO:0000313" key="3">
    <source>
        <dbReference type="Proteomes" id="UP001165074"/>
    </source>
</evidence>